<keyword evidence="3" id="KW-1185">Reference proteome</keyword>
<organism evidence="2 3">
    <name type="scientific">Glossina pallidipes</name>
    <name type="common">Tsetse fly</name>
    <dbReference type="NCBI Taxonomy" id="7398"/>
    <lineage>
        <taxon>Eukaryota</taxon>
        <taxon>Metazoa</taxon>
        <taxon>Ecdysozoa</taxon>
        <taxon>Arthropoda</taxon>
        <taxon>Hexapoda</taxon>
        <taxon>Insecta</taxon>
        <taxon>Pterygota</taxon>
        <taxon>Neoptera</taxon>
        <taxon>Endopterygota</taxon>
        <taxon>Diptera</taxon>
        <taxon>Brachycera</taxon>
        <taxon>Muscomorpha</taxon>
        <taxon>Hippoboscoidea</taxon>
        <taxon>Glossinidae</taxon>
        <taxon>Glossina</taxon>
    </lineage>
</organism>
<keyword evidence="1" id="KW-0472">Membrane</keyword>
<evidence type="ECO:0000256" key="1">
    <source>
        <dbReference type="SAM" id="Phobius"/>
    </source>
</evidence>
<dbReference type="VEuPathDB" id="VectorBase:GPAI031472"/>
<sequence length="112" mass="12860">MTEYVIGKNISLSALCGDLKKIVHIFRLIVALKSSYKRHVRCVRKISTSMTLRFPFLICLILLVIMAAGTSYYPRKFFFSKIYCLATRVDPTNLKNSDWTESMFPVDILSSN</sequence>
<keyword evidence="1" id="KW-1133">Transmembrane helix</keyword>
<dbReference type="AlphaFoldDB" id="A0A1B0A1E9"/>
<feature type="transmembrane region" description="Helical" evidence="1">
    <location>
        <begin position="54"/>
        <end position="73"/>
    </location>
</feature>
<reference evidence="2" key="2">
    <citation type="submission" date="2020-05" db="UniProtKB">
        <authorList>
            <consortium name="EnsemblMetazoa"/>
        </authorList>
    </citation>
    <scope>IDENTIFICATION</scope>
    <source>
        <strain evidence="2">IAEA</strain>
    </source>
</reference>
<dbReference type="Proteomes" id="UP000092445">
    <property type="component" value="Unassembled WGS sequence"/>
</dbReference>
<keyword evidence="1" id="KW-0812">Transmembrane</keyword>
<evidence type="ECO:0000313" key="3">
    <source>
        <dbReference type="Proteomes" id="UP000092445"/>
    </source>
</evidence>
<accession>A0A1B0A1E9</accession>
<reference evidence="3" key="1">
    <citation type="submission" date="2014-03" db="EMBL/GenBank/DDBJ databases">
        <authorList>
            <person name="Aksoy S."/>
            <person name="Warren W."/>
            <person name="Wilson R.K."/>
        </authorList>
    </citation>
    <scope>NUCLEOTIDE SEQUENCE [LARGE SCALE GENOMIC DNA]</scope>
    <source>
        <strain evidence="3">IAEA</strain>
    </source>
</reference>
<evidence type="ECO:0000313" key="2">
    <source>
        <dbReference type="EnsemblMetazoa" id="GPAI031472-PA"/>
    </source>
</evidence>
<proteinExistence type="predicted"/>
<protein>
    <submittedName>
        <fullName evidence="2">Uncharacterized protein</fullName>
    </submittedName>
</protein>
<name>A0A1B0A1E9_GLOPL</name>
<dbReference type="EnsemblMetazoa" id="GPAI031472-RA">
    <property type="protein sequence ID" value="GPAI031472-PA"/>
    <property type="gene ID" value="GPAI031472"/>
</dbReference>